<gene>
    <name evidence="2" type="ORF">BN980_GECA15s01902g</name>
</gene>
<evidence type="ECO:0000313" key="2">
    <source>
        <dbReference type="EMBL" id="CDO56484.1"/>
    </source>
</evidence>
<organism evidence="2 3">
    <name type="scientific">Geotrichum candidum</name>
    <name type="common">Oospora lactis</name>
    <name type="synonym">Dipodascus geotrichum</name>
    <dbReference type="NCBI Taxonomy" id="1173061"/>
    <lineage>
        <taxon>Eukaryota</taxon>
        <taxon>Fungi</taxon>
        <taxon>Dikarya</taxon>
        <taxon>Ascomycota</taxon>
        <taxon>Saccharomycotina</taxon>
        <taxon>Dipodascomycetes</taxon>
        <taxon>Dipodascales</taxon>
        <taxon>Dipodascaceae</taxon>
        <taxon>Geotrichum</taxon>
    </lineage>
</organism>
<feature type="region of interest" description="Disordered" evidence="1">
    <location>
        <begin position="115"/>
        <end position="138"/>
    </location>
</feature>
<protein>
    <submittedName>
        <fullName evidence="2">Uncharacterized protein</fullName>
    </submittedName>
</protein>
<evidence type="ECO:0000313" key="3">
    <source>
        <dbReference type="Proteomes" id="UP000242525"/>
    </source>
</evidence>
<feature type="region of interest" description="Disordered" evidence="1">
    <location>
        <begin position="313"/>
        <end position="341"/>
    </location>
</feature>
<feature type="compositionally biased region" description="Low complexity" evidence="1">
    <location>
        <begin position="15"/>
        <end position="35"/>
    </location>
</feature>
<dbReference type="AlphaFoldDB" id="A0A0J9XGF6"/>
<keyword evidence="3" id="KW-1185">Reference proteome</keyword>
<sequence length="341" mass="36257">MNPIKRLIANGGSSGTNSSDNISSGSSGGKVSKASPATAQTKSAPRNTAFNIFLRGQQLNPQRPAVTTTPDTSPSIPAFQVPPSYFSSRHNALVRTYSQDSAHFGPCSSVSSLGLETGLSMDNDPTPSSSSSSEDEGYYDADDIISLGRRQSISVCNISSQNDSNSTKSSQERFNGFFKRSFSSSSGSDAYNFSGPACTTTRRFISDVKSLRPKVKSFLRISKELQDELSPLDCEIKQEAKVTSLLRVDDDDGSGDASPLATTSLPPPSLPVQALAGGSGARMDSPSVKRKANVIDTVLEPVYVKRRAVSPGYVSPVAGSPTRSIKHLRDTSDGLERMRLA</sequence>
<dbReference type="OrthoDB" id="3996169at2759"/>
<comment type="caution">
    <text evidence="2">The sequence shown here is derived from an EMBL/GenBank/DDBJ whole genome shotgun (WGS) entry which is preliminary data.</text>
</comment>
<accession>A0A0J9XGF6</accession>
<feature type="region of interest" description="Disordered" evidence="1">
    <location>
        <begin position="248"/>
        <end position="289"/>
    </location>
</feature>
<feature type="compositionally biased region" description="Basic and acidic residues" evidence="1">
    <location>
        <begin position="327"/>
        <end position="341"/>
    </location>
</feature>
<feature type="region of interest" description="Disordered" evidence="1">
    <location>
        <begin position="1"/>
        <end position="79"/>
    </location>
</feature>
<feature type="compositionally biased region" description="Polar residues" evidence="1">
    <location>
        <begin position="57"/>
        <end position="75"/>
    </location>
</feature>
<name>A0A0J9XGF6_GEOCN</name>
<feature type="compositionally biased region" description="Polar residues" evidence="1">
    <location>
        <begin position="37"/>
        <end position="50"/>
    </location>
</feature>
<dbReference type="Proteomes" id="UP000242525">
    <property type="component" value="Unassembled WGS sequence"/>
</dbReference>
<reference evidence="2" key="1">
    <citation type="submission" date="2014-03" db="EMBL/GenBank/DDBJ databases">
        <authorList>
            <person name="Casaregola S."/>
        </authorList>
    </citation>
    <scope>NUCLEOTIDE SEQUENCE [LARGE SCALE GENOMIC DNA]</scope>
    <source>
        <strain evidence="2">CLIB 918</strain>
    </source>
</reference>
<proteinExistence type="predicted"/>
<dbReference type="EMBL" id="CCBN010000015">
    <property type="protein sequence ID" value="CDO56484.1"/>
    <property type="molecule type" value="Genomic_DNA"/>
</dbReference>
<evidence type="ECO:0000256" key="1">
    <source>
        <dbReference type="SAM" id="MobiDB-lite"/>
    </source>
</evidence>